<keyword evidence="5" id="KW-0175">Coiled coil</keyword>
<dbReference type="InterPro" id="IPR042755">
    <property type="entry name" value="COP1"/>
</dbReference>
<evidence type="ECO:0000259" key="6">
    <source>
        <dbReference type="PROSITE" id="PS50089"/>
    </source>
</evidence>
<feature type="domain" description="RING-type" evidence="6">
    <location>
        <begin position="19"/>
        <end position="57"/>
    </location>
</feature>
<keyword evidence="3" id="KW-0862">Zinc</keyword>
<dbReference type="AlphaFoldDB" id="A0A8S3YTH7"/>
<dbReference type="GO" id="GO:0008270">
    <property type="term" value="F:zinc ion binding"/>
    <property type="evidence" value="ECO:0007669"/>
    <property type="project" value="UniProtKB-KW"/>
</dbReference>
<sequence length="381" mass="43550">MSETQLKIPYASIENHIQCSICLAVIRGAILTHCGHRYCNRCITEWVERHHRCPCCNSNLTTQQFHYDVQFDSLVEDILTERDKAEQAYFDKMQNSEASPCLSSFEEILKKHMKSSLMSHKRYFDLLRDECERKINLLNGGINTLPEGHNVSGTDNCDNIDNLKDAMRNNLEESERLASEAFDRYLTEHVPSIEILPVTVSVYLADKNIRLPDVVFKPSDSLDVLKPIVENAMLAKTDKIVAWTDEGGTKLLFGPLSKTGTYDIAEVSSNIDTLPDVHQLTWNTRPIFQHHMQPGSEIVLQGVFKAESDLPQRCFANTFHENGSQPTDYFLCYKCNVKWICKSCIQCCHTGHNIAPFVLRHKPTWACCYCPKKQLCKIQNK</sequence>
<dbReference type="GO" id="GO:0043161">
    <property type="term" value="P:proteasome-mediated ubiquitin-dependent protein catabolic process"/>
    <property type="evidence" value="ECO:0007669"/>
    <property type="project" value="TreeGrafter"/>
</dbReference>
<protein>
    <recommendedName>
        <fullName evidence="6">RING-type domain-containing protein</fullName>
    </recommendedName>
</protein>
<dbReference type="PANTHER" id="PTHR44080">
    <property type="entry name" value="E3 UBIQUITIN-PROTEIN LIGASE COP1"/>
    <property type="match status" value="1"/>
</dbReference>
<reference evidence="7" key="1">
    <citation type="submission" date="2021-04" db="EMBL/GenBank/DDBJ databases">
        <authorList>
            <consortium name="Molecular Ecology Group"/>
        </authorList>
    </citation>
    <scope>NUCLEOTIDE SEQUENCE</scope>
</reference>
<evidence type="ECO:0000256" key="2">
    <source>
        <dbReference type="ARBA" id="ARBA00022771"/>
    </source>
</evidence>
<keyword evidence="2 4" id="KW-0863">Zinc-finger</keyword>
<dbReference type="PANTHER" id="PTHR44080:SF1">
    <property type="entry name" value="E3 UBIQUITIN-PROTEIN LIGASE COP1"/>
    <property type="match status" value="1"/>
</dbReference>
<organism evidence="7 8">
    <name type="scientific">Candidula unifasciata</name>
    <dbReference type="NCBI Taxonomy" id="100452"/>
    <lineage>
        <taxon>Eukaryota</taxon>
        <taxon>Metazoa</taxon>
        <taxon>Spiralia</taxon>
        <taxon>Lophotrochozoa</taxon>
        <taxon>Mollusca</taxon>
        <taxon>Gastropoda</taxon>
        <taxon>Heterobranchia</taxon>
        <taxon>Euthyneura</taxon>
        <taxon>Panpulmonata</taxon>
        <taxon>Eupulmonata</taxon>
        <taxon>Stylommatophora</taxon>
        <taxon>Helicina</taxon>
        <taxon>Helicoidea</taxon>
        <taxon>Geomitridae</taxon>
        <taxon>Candidula</taxon>
    </lineage>
</organism>
<comment type="caution">
    <text evidence="7">The sequence shown here is derived from an EMBL/GenBank/DDBJ whole genome shotgun (WGS) entry which is preliminary data.</text>
</comment>
<dbReference type="InterPro" id="IPR001841">
    <property type="entry name" value="Znf_RING"/>
</dbReference>
<dbReference type="PROSITE" id="PS50089">
    <property type="entry name" value="ZF_RING_2"/>
    <property type="match status" value="1"/>
</dbReference>
<evidence type="ECO:0000313" key="8">
    <source>
        <dbReference type="Proteomes" id="UP000678393"/>
    </source>
</evidence>
<name>A0A8S3YTH7_9EUPU</name>
<keyword evidence="1" id="KW-0479">Metal-binding</keyword>
<evidence type="ECO:0000256" key="1">
    <source>
        <dbReference type="ARBA" id="ARBA00022723"/>
    </source>
</evidence>
<dbReference type="SMART" id="SM00184">
    <property type="entry name" value="RING"/>
    <property type="match status" value="1"/>
</dbReference>
<gene>
    <name evidence="7" type="ORF">CUNI_LOCUS5797</name>
</gene>
<evidence type="ECO:0000313" key="7">
    <source>
        <dbReference type="EMBL" id="CAG5120239.1"/>
    </source>
</evidence>
<dbReference type="PROSITE" id="PS00518">
    <property type="entry name" value="ZF_RING_1"/>
    <property type="match status" value="1"/>
</dbReference>
<dbReference type="EMBL" id="CAJHNH020000861">
    <property type="protein sequence ID" value="CAG5120239.1"/>
    <property type="molecule type" value="Genomic_DNA"/>
</dbReference>
<dbReference type="GO" id="GO:0061630">
    <property type="term" value="F:ubiquitin protein ligase activity"/>
    <property type="evidence" value="ECO:0007669"/>
    <property type="project" value="InterPro"/>
</dbReference>
<dbReference type="Proteomes" id="UP000678393">
    <property type="component" value="Unassembled WGS sequence"/>
</dbReference>
<dbReference type="InterPro" id="IPR013083">
    <property type="entry name" value="Znf_RING/FYVE/PHD"/>
</dbReference>
<keyword evidence="8" id="KW-1185">Reference proteome</keyword>
<dbReference type="Pfam" id="PF13923">
    <property type="entry name" value="zf-C3HC4_2"/>
    <property type="match status" value="1"/>
</dbReference>
<evidence type="ECO:0000256" key="4">
    <source>
        <dbReference type="PROSITE-ProRule" id="PRU00175"/>
    </source>
</evidence>
<feature type="coiled-coil region" evidence="5">
    <location>
        <begin position="157"/>
        <end position="184"/>
    </location>
</feature>
<dbReference type="InterPro" id="IPR017907">
    <property type="entry name" value="Znf_RING_CS"/>
</dbReference>
<dbReference type="Gene3D" id="3.30.40.10">
    <property type="entry name" value="Zinc/RING finger domain, C3HC4 (zinc finger)"/>
    <property type="match status" value="1"/>
</dbReference>
<dbReference type="SUPFAM" id="SSF57850">
    <property type="entry name" value="RING/U-box"/>
    <property type="match status" value="1"/>
</dbReference>
<proteinExistence type="predicted"/>
<accession>A0A8S3YTH7</accession>
<evidence type="ECO:0000256" key="3">
    <source>
        <dbReference type="ARBA" id="ARBA00022833"/>
    </source>
</evidence>
<dbReference type="OrthoDB" id="6105938at2759"/>
<evidence type="ECO:0000256" key="5">
    <source>
        <dbReference type="SAM" id="Coils"/>
    </source>
</evidence>